<keyword evidence="3" id="KW-0804">Transcription</keyword>
<dbReference type="PROSITE" id="PS51293">
    <property type="entry name" value="SANT"/>
    <property type="match status" value="1"/>
</dbReference>
<evidence type="ECO:0000313" key="8">
    <source>
        <dbReference type="EMBL" id="KAK1939728.1"/>
    </source>
</evidence>
<dbReference type="GO" id="GO:0001006">
    <property type="term" value="F:RNA polymerase III type 3 promoter sequence-specific DNA binding"/>
    <property type="evidence" value="ECO:0007669"/>
    <property type="project" value="TreeGrafter"/>
</dbReference>
<evidence type="ECO:0000259" key="6">
    <source>
        <dbReference type="PROSITE" id="PS51293"/>
    </source>
</evidence>
<organism evidence="8 9">
    <name type="scientific">Babesia divergens</name>
    <dbReference type="NCBI Taxonomy" id="32595"/>
    <lineage>
        <taxon>Eukaryota</taxon>
        <taxon>Sar</taxon>
        <taxon>Alveolata</taxon>
        <taxon>Apicomplexa</taxon>
        <taxon>Aconoidasida</taxon>
        <taxon>Piroplasmida</taxon>
        <taxon>Babesiidae</taxon>
        <taxon>Babesia</taxon>
    </lineage>
</organism>
<evidence type="ECO:0000259" key="5">
    <source>
        <dbReference type="PROSITE" id="PS50090"/>
    </source>
</evidence>
<dbReference type="Proteomes" id="UP001195914">
    <property type="component" value="Unassembled WGS sequence"/>
</dbReference>
<reference evidence="8" key="1">
    <citation type="journal article" date="2014" name="Nucleic Acids Res.">
        <title>The evolutionary dynamics of variant antigen genes in Babesia reveal a history of genomic innovation underlying host-parasite interaction.</title>
        <authorList>
            <person name="Jackson A.P."/>
            <person name="Otto T.D."/>
            <person name="Darby A."/>
            <person name="Ramaprasad A."/>
            <person name="Xia D."/>
            <person name="Echaide I.E."/>
            <person name="Farber M."/>
            <person name="Gahlot S."/>
            <person name="Gamble J."/>
            <person name="Gupta D."/>
            <person name="Gupta Y."/>
            <person name="Jackson L."/>
            <person name="Malandrin L."/>
            <person name="Malas T.B."/>
            <person name="Moussa E."/>
            <person name="Nair M."/>
            <person name="Reid A.J."/>
            <person name="Sanders M."/>
            <person name="Sharma J."/>
            <person name="Tracey A."/>
            <person name="Quail M.A."/>
            <person name="Weir W."/>
            <person name="Wastling J.M."/>
            <person name="Hall N."/>
            <person name="Willadsen P."/>
            <person name="Lingelbach K."/>
            <person name="Shiels B."/>
            <person name="Tait A."/>
            <person name="Berriman M."/>
            <person name="Allred D.R."/>
            <person name="Pain A."/>
        </authorList>
    </citation>
    <scope>NUCLEOTIDE SEQUENCE</scope>
    <source>
        <strain evidence="8">1802A</strain>
    </source>
</reference>
<evidence type="ECO:0000259" key="7">
    <source>
        <dbReference type="PROSITE" id="PS51294"/>
    </source>
</evidence>
<keyword evidence="9" id="KW-1185">Reference proteome</keyword>
<dbReference type="PROSITE" id="PS51294">
    <property type="entry name" value="HTH_MYB"/>
    <property type="match status" value="1"/>
</dbReference>
<gene>
    <name evidence="8" type="ORF">X943_002647</name>
</gene>
<evidence type="ECO:0000256" key="4">
    <source>
        <dbReference type="ARBA" id="ARBA00023242"/>
    </source>
</evidence>
<dbReference type="PANTHER" id="PTHR46621">
    <property type="entry name" value="SNRNA-ACTIVATING PROTEIN COMPLEX SUBUNIT 4"/>
    <property type="match status" value="1"/>
</dbReference>
<keyword evidence="2 8" id="KW-0238">DNA-binding</keyword>
<dbReference type="GO" id="GO:0042795">
    <property type="term" value="P:snRNA transcription by RNA polymerase II"/>
    <property type="evidence" value="ECO:0007669"/>
    <property type="project" value="TreeGrafter"/>
</dbReference>
<sequence>MKDEISQLVDTRGRRPASNDDAIKLYNFSASLPLFRRKYDWKGPKWEPDHIRRLHTAVRNQLAVDIAGGPCGLDNRLESAERAKVAQLIKVASARMLYETYLDLGTSRMADVLVSLVRRKDFQSVVDSVANDTKAFQRIFSMTIGTLDSEQALPSLDMPQVSKEDLDLASLWSRVADDVNANIKSAKCKLATECCTIFLNSMQDGTIIDTVSPEEIDKVRHYLATLPSNGDYLQRLVTYSSKLISRRGAEVARELGLTLYQLLKANSSQESVTNKRWDQRDDERLLQLVQRQVNANARGHKRSASLCWKRVARQMGNKTNEQCRLRWRAIGKNTSDETFDDAQLYMLQILYAAYGDNWHKIAKLIPGRLAHQCRSKFLSSFSQPDRAEYVKYYNDLKNAITNGNAAINVRKWWARVDWLGIKLLKIANITKNSSILRALDEFYTSEEIPRRINLLFGSESLKHPEVLNGYDVLTLAEYFREYSSQMVRKILNSTVTTLLRKSKVTDAKDFENIFTIEAVDDEHLLQSLKRLLKYAWP</sequence>
<dbReference type="EMBL" id="JAHBMH010000007">
    <property type="protein sequence ID" value="KAK1939728.1"/>
    <property type="molecule type" value="Genomic_DNA"/>
</dbReference>
<dbReference type="Pfam" id="PF00249">
    <property type="entry name" value="Myb_DNA-binding"/>
    <property type="match status" value="2"/>
</dbReference>
<name>A0AAD9LK85_BABDI</name>
<dbReference type="GO" id="GO:0019185">
    <property type="term" value="C:snRNA-activating protein complex"/>
    <property type="evidence" value="ECO:0007669"/>
    <property type="project" value="TreeGrafter"/>
</dbReference>
<feature type="domain" description="HTH myb-type" evidence="7">
    <location>
        <begin position="307"/>
        <end position="335"/>
    </location>
</feature>
<dbReference type="InterPro" id="IPR017884">
    <property type="entry name" value="SANT_dom"/>
</dbReference>
<evidence type="ECO:0000256" key="3">
    <source>
        <dbReference type="ARBA" id="ARBA00023163"/>
    </source>
</evidence>
<dbReference type="InterPro" id="IPR009057">
    <property type="entry name" value="Homeodomain-like_sf"/>
</dbReference>
<dbReference type="InterPro" id="IPR017930">
    <property type="entry name" value="Myb_dom"/>
</dbReference>
<reference evidence="8" key="2">
    <citation type="submission" date="2021-05" db="EMBL/GenBank/DDBJ databases">
        <authorList>
            <person name="Pain A."/>
        </authorList>
    </citation>
    <scope>NUCLEOTIDE SEQUENCE</scope>
    <source>
        <strain evidence="8">1802A</strain>
    </source>
</reference>
<dbReference type="Gene3D" id="1.10.10.60">
    <property type="entry name" value="Homeodomain-like"/>
    <property type="match status" value="2"/>
</dbReference>
<protein>
    <submittedName>
        <fullName evidence="8">Myb-like DNA-binding domain containing protein</fullName>
    </submittedName>
</protein>
<dbReference type="GO" id="GO:0000978">
    <property type="term" value="F:RNA polymerase II cis-regulatory region sequence-specific DNA binding"/>
    <property type="evidence" value="ECO:0007669"/>
    <property type="project" value="TreeGrafter"/>
</dbReference>
<evidence type="ECO:0000256" key="1">
    <source>
        <dbReference type="ARBA" id="ARBA00023015"/>
    </source>
</evidence>
<proteinExistence type="predicted"/>
<dbReference type="GO" id="GO:0042796">
    <property type="term" value="P:snRNA transcription by RNA polymerase III"/>
    <property type="evidence" value="ECO:0007669"/>
    <property type="project" value="TreeGrafter"/>
</dbReference>
<feature type="domain" description="SANT" evidence="6">
    <location>
        <begin position="354"/>
        <end position="385"/>
    </location>
</feature>
<dbReference type="AlphaFoldDB" id="A0AAD9LK85"/>
<dbReference type="PROSITE" id="PS50090">
    <property type="entry name" value="MYB_LIKE"/>
    <property type="match status" value="1"/>
</dbReference>
<dbReference type="PANTHER" id="PTHR46621:SF1">
    <property type="entry name" value="SNRNA-ACTIVATING PROTEIN COMPLEX SUBUNIT 4"/>
    <property type="match status" value="1"/>
</dbReference>
<evidence type="ECO:0000256" key="2">
    <source>
        <dbReference type="ARBA" id="ARBA00023125"/>
    </source>
</evidence>
<evidence type="ECO:0000313" key="9">
    <source>
        <dbReference type="Proteomes" id="UP001195914"/>
    </source>
</evidence>
<dbReference type="InterPro" id="IPR001005">
    <property type="entry name" value="SANT/Myb"/>
</dbReference>
<accession>A0AAD9LK85</accession>
<dbReference type="SMART" id="SM00717">
    <property type="entry name" value="SANT"/>
    <property type="match status" value="2"/>
</dbReference>
<dbReference type="SUPFAM" id="SSF46689">
    <property type="entry name" value="Homeodomain-like"/>
    <property type="match status" value="1"/>
</dbReference>
<keyword evidence="1" id="KW-0805">Transcription regulation</keyword>
<keyword evidence="4" id="KW-0539">Nucleus</keyword>
<dbReference type="CDD" id="cd00167">
    <property type="entry name" value="SANT"/>
    <property type="match status" value="2"/>
</dbReference>
<feature type="domain" description="Myb-like" evidence="5">
    <location>
        <begin position="269"/>
        <end position="331"/>
    </location>
</feature>
<dbReference type="InterPro" id="IPR051575">
    <property type="entry name" value="Myb-like_DNA-bd"/>
</dbReference>
<comment type="caution">
    <text evidence="8">The sequence shown here is derived from an EMBL/GenBank/DDBJ whole genome shotgun (WGS) entry which is preliminary data.</text>
</comment>